<evidence type="ECO:0000256" key="4">
    <source>
        <dbReference type="ARBA" id="ARBA00022490"/>
    </source>
</evidence>
<feature type="region of interest" description="Disordered" evidence="12">
    <location>
        <begin position="188"/>
        <end position="224"/>
    </location>
</feature>
<feature type="domain" description="Josephin" evidence="13">
    <location>
        <begin position="11"/>
        <end position="189"/>
    </location>
</feature>
<dbReference type="Pfam" id="PF02099">
    <property type="entry name" value="Josephin"/>
    <property type="match status" value="1"/>
</dbReference>
<dbReference type="Proteomes" id="UP001283361">
    <property type="component" value="Unassembled WGS sequence"/>
</dbReference>
<evidence type="ECO:0000256" key="9">
    <source>
        <dbReference type="ARBA" id="ARBA00069892"/>
    </source>
</evidence>
<gene>
    <name evidence="14" type="ORF">RRG08_059245</name>
</gene>
<evidence type="ECO:0000313" key="14">
    <source>
        <dbReference type="EMBL" id="KAK3736714.1"/>
    </source>
</evidence>
<dbReference type="PANTHER" id="PTHR13291:SF0">
    <property type="entry name" value="JOSEPHIN-LIKE PROTEIN"/>
    <property type="match status" value="1"/>
</dbReference>
<evidence type="ECO:0000259" key="13">
    <source>
        <dbReference type="PROSITE" id="PS50957"/>
    </source>
</evidence>
<evidence type="ECO:0000256" key="2">
    <source>
        <dbReference type="ARBA" id="ARBA00004514"/>
    </source>
</evidence>
<name>A0AAE0Y9S6_9GAST</name>
<dbReference type="InterPro" id="IPR040053">
    <property type="entry name" value="JOSD1/2"/>
</dbReference>
<evidence type="ECO:0000256" key="10">
    <source>
        <dbReference type="ARBA" id="ARBA00077222"/>
    </source>
</evidence>
<feature type="active site" evidence="11">
    <location>
        <position position="24"/>
    </location>
</feature>
<dbReference type="Pfam" id="PF01359">
    <property type="entry name" value="Transposase_1"/>
    <property type="match status" value="1"/>
</dbReference>
<dbReference type="EC" id="3.4.19.12" evidence="3"/>
<evidence type="ECO:0000256" key="3">
    <source>
        <dbReference type="ARBA" id="ARBA00012759"/>
    </source>
</evidence>
<dbReference type="AlphaFoldDB" id="A0AAE0Y9S6"/>
<evidence type="ECO:0000256" key="7">
    <source>
        <dbReference type="ARBA" id="ARBA00022801"/>
    </source>
</evidence>
<comment type="catalytic activity">
    <reaction evidence="1">
        <text>Thiol-dependent hydrolysis of ester, thioester, amide, peptide and isopeptide bonds formed by the C-terminal Gly of ubiquitin (a 76-residue protein attached to proteins as an intracellular targeting signal).</text>
        <dbReference type="EC" id="3.4.19.12"/>
    </reaction>
</comment>
<evidence type="ECO:0000313" key="15">
    <source>
        <dbReference type="Proteomes" id="UP001283361"/>
    </source>
</evidence>
<keyword evidence="4" id="KW-0963">Cytoplasm</keyword>
<dbReference type="GO" id="GO:0005829">
    <property type="term" value="C:cytosol"/>
    <property type="evidence" value="ECO:0007669"/>
    <property type="project" value="UniProtKB-SubCell"/>
</dbReference>
<feature type="compositionally biased region" description="Acidic residues" evidence="12">
    <location>
        <begin position="190"/>
        <end position="202"/>
    </location>
</feature>
<organism evidence="14 15">
    <name type="scientific">Elysia crispata</name>
    <name type="common">lettuce slug</name>
    <dbReference type="NCBI Taxonomy" id="231223"/>
    <lineage>
        <taxon>Eukaryota</taxon>
        <taxon>Metazoa</taxon>
        <taxon>Spiralia</taxon>
        <taxon>Lophotrochozoa</taxon>
        <taxon>Mollusca</taxon>
        <taxon>Gastropoda</taxon>
        <taxon>Heterobranchia</taxon>
        <taxon>Euthyneura</taxon>
        <taxon>Panpulmonata</taxon>
        <taxon>Sacoglossa</taxon>
        <taxon>Placobranchoidea</taxon>
        <taxon>Plakobranchidae</taxon>
        <taxon>Elysia</taxon>
    </lineage>
</organism>
<keyword evidence="6" id="KW-0833">Ubl conjugation pathway</keyword>
<reference evidence="14" key="1">
    <citation type="journal article" date="2023" name="G3 (Bethesda)">
        <title>A reference genome for the long-term kleptoplast-retaining sea slug Elysia crispata morphotype clarki.</title>
        <authorList>
            <person name="Eastman K.E."/>
            <person name="Pendleton A.L."/>
            <person name="Shaikh M.A."/>
            <person name="Suttiyut T."/>
            <person name="Ogas R."/>
            <person name="Tomko P."/>
            <person name="Gavelis G."/>
            <person name="Widhalm J.R."/>
            <person name="Wisecaver J.H."/>
        </authorList>
    </citation>
    <scope>NUCLEOTIDE SEQUENCE</scope>
    <source>
        <strain evidence="14">ECLA1</strain>
    </source>
</reference>
<dbReference type="SMART" id="SM01246">
    <property type="entry name" value="Josephin"/>
    <property type="match status" value="1"/>
</dbReference>
<evidence type="ECO:0000256" key="6">
    <source>
        <dbReference type="ARBA" id="ARBA00022786"/>
    </source>
</evidence>
<dbReference type="Gene3D" id="3.30.420.10">
    <property type="entry name" value="Ribonuclease H-like superfamily/Ribonuclease H"/>
    <property type="match status" value="1"/>
</dbReference>
<evidence type="ECO:0000256" key="11">
    <source>
        <dbReference type="PROSITE-ProRule" id="PRU00331"/>
    </source>
</evidence>
<feature type="active site" evidence="11">
    <location>
        <position position="126"/>
    </location>
</feature>
<dbReference type="InterPro" id="IPR036397">
    <property type="entry name" value="RNaseH_sf"/>
</dbReference>
<dbReference type="GO" id="GO:0004843">
    <property type="term" value="F:cysteine-type deubiquitinase activity"/>
    <property type="evidence" value="ECO:0007669"/>
    <property type="project" value="UniProtKB-EC"/>
</dbReference>
<accession>A0AAE0Y9S6</accession>
<dbReference type="FunFam" id="3.90.70.40:FF:000003">
    <property type="entry name" value="josephin-2 isoform X1"/>
    <property type="match status" value="1"/>
</dbReference>
<evidence type="ECO:0000256" key="12">
    <source>
        <dbReference type="SAM" id="MobiDB-lite"/>
    </source>
</evidence>
<sequence length="519" mass="60131">MSSKEKKLSADNSLYHERQVKALCALHALNNLFQRKQTFTKKDLDQICDRLSPGTLINPHRSMLGLGNYDVNVLMAALQDKGYETIWFDKRKNVNVLVPKKIMGFILNTPSAFHFGPLRFAFHCKHWIALRWLQGQYMNLDSKLTVPAPIGDEEKLIEFLHTELDDGKKELLLVVDRDVYDANAWRKYDSDEEEGQEQENSEDPAFTSQKKDTPQGDVCDSSENCGAEGNNLKKKEPLKTCHDSEVTEISKSEDHVTNRTLISITSKDNQQCDRTSCNLEVQNCDMPYSCDIKHYYLEPPLISNQGRNFLRRFQTEQNDFLGRIITGDETWVYSWDPETKRQSAEWRDFDKPRPEKVRRKQGALKVMHMIFFDMNGVILRWPVPIGTTINAQYYKKVLQDKLRPAIRKKRLGLLESGILFHHDNAPVHTARAVTDVLAGYKWELLEHPRYSPDLAPCDFHLFPKMKEHLRGQRFETEEDIIQATKVAIKNLDKCSYVTAFKDWLQRIEKCANNGGLYVE</sequence>
<evidence type="ECO:0000256" key="1">
    <source>
        <dbReference type="ARBA" id="ARBA00000707"/>
    </source>
</evidence>
<protein>
    <recommendedName>
        <fullName evidence="9">Josephin-2</fullName>
        <ecNumber evidence="3">3.4.19.12</ecNumber>
    </recommendedName>
    <alternativeName>
        <fullName evidence="10">Josephin domain-containing protein 2</fullName>
    </alternativeName>
</protein>
<dbReference type="GO" id="GO:0003676">
    <property type="term" value="F:nucleic acid binding"/>
    <property type="evidence" value="ECO:0007669"/>
    <property type="project" value="InterPro"/>
</dbReference>
<comment type="caution">
    <text evidence="14">The sequence shown here is derived from an EMBL/GenBank/DDBJ whole genome shotgun (WGS) entry which is preliminary data.</text>
</comment>
<dbReference type="GO" id="GO:0006508">
    <property type="term" value="P:proteolysis"/>
    <property type="evidence" value="ECO:0007669"/>
    <property type="project" value="UniProtKB-KW"/>
</dbReference>
<dbReference type="Gene3D" id="3.90.70.40">
    <property type="match status" value="1"/>
</dbReference>
<dbReference type="GO" id="GO:0016579">
    <property type="term" value="P:protein deubiquitination"/>
    <property type="evidence" value="ECO:0007669"/>
    <property type="project" value="InterPro"/>
</dbReference>
<keyword evidence="7 11" id="KW-0378">Hydrolase</keyword>
<keyword evidence="5" id="KW-0645">Protease</keyword>
<keyword evidence="15" id="KW-1185">Reference proteome</keyword>
<dbReference type="PROSITE" id="PS50957">
    <property type="entry name" value="JOSEPHIN"/>
    <property type="match status" value="1"/>
</dbReference>
<evidence type="ECO:0000256" key="5">
    <source>
        <dbReference type="ARBA" id="ARBA00022670"/>
    </source>
</evidence>
<proteinExistence type="predicted"/>
<dbReference type="InterPro" id="IPR001888">
    <property type="entry name" value="Transposase_1"/>
</dbReference>
<evidence type="ECO:0000256" key="8">
    <source>
        <dbReference type="ARBA" id="ARBA00058284"/>
    </source>
</evidence>
<comment type="subcellular location">
    <subcellularLocation>
        <location evidence="2">Cytoplasm</location>
        <location evidence="2">Cytosol</location>
    </subcellularLocation>
</comment>
<dbReference type="InterPro" id="IPR006155">
    <property type="entry name" value="Josephin"/>
</dbReference>
<dbReference type="EMBL" id="JAWDGP010006692">
    <property type="protein sequence ID" value="KAK3736714.1"/>
    <property type="molecule type" value="Genomic_DNA"/>
</dbReference>
<dbReference type="PANTHER" id="PTHR13291">
    <property type="entry name" value="JOSEPHIN 1, 2"/>
    <property type="match status" value="1"/>
</dbReference>
<feature type="active site" evidence="11">
    <location>
        <position position="141"/>
    </location>
</feature>
<comment type="function">
    <text evidence="8">Cleaves 'Lys-63'-linked poly-ubiquitin chains, and with lesser efficiency 'Lys-48'-linked poly-ubiquitin chains (in vitro). May act as a deubiquitinating enzyme.</text>
</comment>